<organism evidence="1 2">
    <name type="scientific">Gomphosphaeria aponina SAG 52.96 = DSM 107014</name>
    <dbReference type="NCBI Taxonomy" id="1521640"/>
    <lineage>
        <taxon>Bacteria</taxon>
        <taxon>Bacillati</taxon>
        <taxon>Cyanobacteriota</taxon>
        <taxon>Cyanophyceae</taxon>
        <taxon>Oscillatoriophycideae</taxon>
        <taxon>Chroococcales</taxon>
        <taxon>Gomphosphaeriaceae</taxon>
        <taxon>Gomphosphaeria</taxon>
    </lineage>
</organism>
<reference evidence="1" key="1">
    <citation type="submission" date="2021-02" db="EMBL/GenBank/DDBJ databases">
        <title>Metagenome analyses of Stigonema ocellatum DSM 106950, Chlorogloea purpurea SAG 13.99 and Gomphosphaeria aponina DSM 107014.</title>
        <authorList>
            <person name="Marter P."/>
            <person name="Huang S."/>
        </authorList>
    </citation>
    <scope>NUCLEOTIDE SEQUENCE</scope>
    <source>
        <strain evidence="1">JP213</strain>
    </source>
</reference>
<dbReference type="EMBL" id="JADQBC010000080">
    <property type="protein sequence ID" value="MBR8828655.1"/>
    <property type="molecule type" value="Genomic_DNA"/>
</dbReference>
<evidence type="ECO:0000313" key="2">
    <source>
        <dbReference type="Proteomes" id="UP000767446"/>
    </source>
</evidence>
<dbReference type="AlphaFoldDB" id="A0A941JVB4"/>
<gene>
    <name evidence="1" type="ORF">DSM107014_12280</name>
</gene>
<protein>
    <submittedName>
        <fullName evidence="1">Uncharacterized protein</fullName>
    </submittedName>
</protein>
<name>A0A941JVB4_9CHRO</name>
<sequence>MLDKHTPSNYTSAEFEKVALQKFSSLAMCLPANCQVLREPWGCYTVISLDFKCCPGKLEATKAQTDLLIMAAEQLGLPQSFIFRVGKKVMGWKTIDIPK</sequence>
<dbReference type="Proteomes" id="UP000767446">
    <property type="component" value="Unassembled WGS sequence"/>
</dbReference>
<evidence type="ECO:0000313" key="1">
    <source>
        <dbReference type="EMBL" id="MBR8828655.1"/>
    </source>
</evidence>
<accession>A0A941JVB4</accession>
<proteinExistence type="predicted"/>
<comment type="caution">
    <text evidence="1">The sequence shown here is derived from an EMBL/GenBank/DDBJ whole genome shotgun (WGS) entry which is preliminary data.</text>
</comment>